<gene>
    <name evidence="2" type="ORF">DNHGIG_25810</name>
</gene>
<dbReference type="AlphaFoldDB" id="A0AAV4LGV5"/>
<dbReference type="Pfam" id="PF20223">
    <property type="entry name" value="DUF6582"/>
    <property type="match status" value="1"/>
</dbReference>
<comment type="caution">
    <text evidence="2">The sequence shown here is derived from an EMBL/GenBank/DDBJ whole genome shotgun (WGS) entry which is preliminary data.</text>
</comment>
<reference evidence="2" key="1">
    <citation type="journal article" date="2023" name="Int. J. Syst. Evol. Microbiol.">
        <title>Collibacillus ludicampi gen. nov., sp. nov., a new soil bacterium of the family Alicyclobacillaceae.</title>
        <authorList>
            <person name="Jojima T."/>
            <person name="Ioku Y."/>
            <person name="Fukuta Y."/>
            <person name="Shirasaka N."/>
            <person name="Matsumura Y."/>
            <person name="Mori M."/>
        </authorList>
    </citation>
    <scope>NUCLEOTIDE SEQUENCE</scope>
    <source>
        <strain evidence="2">TP075</strain>
    </source>
</reference>
<dbReference type="EMBL" id="BOQE01000001">
    <property type="protein sequence ID" value="GIM47032.1"/>
    <property type="molecule type" value="Genomic_DNA"/>
</dbReference>
<dbReference type="InterPro" id="IPR005082">
    <property type="entry name" value="Peptidase_U9_T4_prohead"/>
</dbReference>
<evidence type="ECO:0000313" key="3">
    <source>
        <dbReference type="Proteomes" id="UP001057291"/>
    </source>
</evidence>
<keyword evidence="3" id="KW-1185">Reference proteome</keyword>
<feature type="coiled-coil region" evidence="1">
    <location>
        <begin position="393"/>
        <end position="422"/>
    </location>
</feature>
<dbReference type="Pfam" id="PF03420">
    <property type="entry name" value="Peptidase_S77"/>
    <property type="match status" value="1"/>
</dbReference>
<proteinExistence type="predicted"/>
<organism evidence="2 3">
    <name type="scientific">Collibacillus ludicampi</name>
    <dbReference type="NCBI Taxonomy" id="2771369"/>
    <lineage>
        <taxon>Bacteria</taxon>
        <taxon>Bacillati</taxon>
        <taxon>Bacillota</taxon>
        <taxon>Bacilli</taxon>
        <taxon>Bacillales</taxon>
        <taxon>Alicyclobacillaceae</taxon>
        <taxon>Collibacillus</taxon>
    </lineage>
</organism>
<evidence type="ECO:0000256" key="1">
    <source>
        <dbReference type="SAM" id="Coils"/>
    </source>
</evidence>
<evidence type="ECO:0000313" key="2">
    <source>
        <dbReference type="EMBL" id="GIM47032.1"/>
    </source>
</evidence>
<dbReference type="InterPro" id="IPR046489">
    <property type="entry name" value="DUF6582"/>
</dbReference>
<dbReference type="RefSeq" id="WP_282200056.1">
    <property type="nucleotide sequence ID" value="NZ_BOQE01000001.1"/>
</dbReference>
<name>A0AAV4LGV5_9BACL</name>
<dbReference type="Proteomes" id="UP001057291">
    <property type="component" value="Unassembled WGS sequence"/>
</dbReference>
<protein>
    <submittedName>
        <fullName evidence="2">Uncharacterized protein</fullName>
    </submittedName>
</protein>
<sequence>MPSQLFTDMLVAQPTVLDSSSKDKLRVRFKATQANVINSNRRLYPYAVLNDAIQRSDDRIKQNRMIGESPHPKHFIGKDGQIVFDTRLENSVIKIFNQVIDDSGNVYVDAEVLDTAKGRDLKALIDAGVPVGISMRALGDSVRKQINGVMVDVATRLDIHSYDVVMNPATPGCEVVQVLTDSQVAEVLNDGVQITAPACPDCNGEMTAQDPDGDGDLDFYFCPSCKEVYIPEESKSIVQQATQSLRKLPNDPDWDGYSLARQFKMNLPKEPEEGFTDSLSAAQRKKLKDSDFAVPGKRKLPIHDKEHVKLAWDMVDRTKGLTEEERKEARKRILSAAKQMGVDTSDWNKSMTDQVEGEDEHMDIQAILQAMKDSKEFKELVQAEAQAVAKPALDAFEAQRQAEEEAKAKEQAKAEAKAFVDEKLASLKGKVVDEVLDVIADSVKDAENKEAAGVIIDSVLNIYSKAASKLKLDSIGFDGTKTGEGGQVRVEVTHEPKPWEGTVKALLDSFDRLAQEQGHHIDLSIRKVNQPLIQKMIDHMEKKLGYEAFKDSAAFMDSAVVNTDSVSVTTQQLLNQPTIQQALLIQAFQDVESLQFVATETFEGSEVRWPVETFSSAATIDPTTGSPDLLVGESQGIPESVINLSWLTFTPQWRRNAISLTTDVIRTLQSGPAKYDAISRAIYHIGFDKRRKIDNAIYLEMIMAADEYQPKVVTNEQLSAQAVSNGTNVAYKASATVGGTAVATAGSNPIVRPRTKKQELPNGQVQTTVINPLTVTVGGTTLQQGYLDANGNVQGGQFAVDYENGIFYFIGGLGINPNATTPVLPIASYSAVTNYDRWSSSIPNNWNGRPEDYYNSLLQLITKEVALMASAPRFQRPNLGIMSYNVAAFIENASMWYKLNNPDIGKLSGLAESTFFGQRSGVDLARINAPWPAGDGRILLTQKGATRYAIETGYQIEGPYPKYDANGQIIDAKLYYGRENSCIATPQVTDANGNILNPKLRSIKITA</sequence>
<keyword evidence="1" id="KW-0175">Coiled coil</keyword>
<accession>A0AAV4LGV5</accession>